<dbReference type="InterPro" id="IPR013320">
    <property type="entry name" value="ConA-like_dom_sf"/>
</dbReference>
<organism evidence="1">
    <name type="scientific">hydrothermal vent metagenome</name>
    <dbReference type="NCBI Taxonomy" id="652676"/>
    <lineage>
        <taxon>unclassified sequences</taxon>
        <taxon>metagenomes</taxon>
        <taxon>ecological metagenomes</taxon>
    </lineage>
</organism>
<protein>
    <submittedName>
        <fullName evidence="1">Uncharacterized protein</fullName>
    </submittedName>
</protein>
<evidence type="ECO:0000313" key="1">
    <source>
        <dbReference type="EMBL" id="SFV76355.1"/>
    </source>
</evidence>
<name>A0A1W1D6T9_9ZZZZ</name>
<accession>A0A1W1D6T9</accession>
<dbReference type="SUPFAM" id="SSF49899">
    <property type="entry name" value="Concanavalin A-like lectins/glucanases"/>
    <property type="match status" value="1"/>
</dbReference>
<dbReference type="EMBL" id="FPHR01000001">
    <property type="protein sequence ID" value="SFV76355.1"/>
    <property type="molecule type" value="Genomic_DNA"/>
</dbReference>
<sequence>MQFGRQGMGKNGNNWGFFKGVIDDVRFYNYSLSPIQINKLYSSVNTNPELTENHICPKSVDELVEEIEELQVVDFEIPFEGNHWRIQDMY</sequence>
<dbReference type="AlphaFoldDB" id="A0A1W1D6T9"/>
<dbReference type="Gene3D" id="2.60.120.200">
    <property type="match status" value="1"/>
</dbReference>
<proteinExistence type="predicted"/>
<gene>
    <name evidence="1" type="ORF">MNB_SUP05-4-763</name>
</gene>
<reference evidence="1" key="1">
    <citation type="submission" date="2016-10" db="EMBL/GenBank/DDBJ databases">
        <authorList>
            <person name="de Groot N.N."/>
        </authorList>
    </citation>
    <scope>NUCLEOTIDE SEQUENCE</scope>
</reference>